<protein>
    <recommendedName>
        <fullName evidence="3">TadE-like domain-containing protein</fullName>
    </recommendedName>
</protein>
<dbReference type="OrthoDB" id="4333265at2"/>
<organism evidence="4 5">
    <name type="scientific">Streptomyces albireticuli</name>
    <dbReference type="NCBI Taxonomy" id="1940"/>
    <lineage>
        <taxon>Bacteria</taxon>
        <taxon>Bacillati</taxon>
        <taxon>Actinomycetota</taxon>
        <taxon>Actinomycetes</taxon>
        <taxon>Kitasatosporales</taxon>
        <taxon>Streptomycetaceae</taxon>
        <taxon>Streptomyces</taxon>
    </lineage>
</organism>
<feature type="region of interest" description="Disordered" evidence="1">
    <location>
        <begin position="18"/>
        <end position="77"/>
    </location>
</feature>
<evidence type="ECO:0000256" key="2">
    <source>
        <dbReference type="SAM" id="Phobius"/>
    </source>
</evidence>
<dbReference type="InterPro" id="IPR012495">
    <property type="entry name" value="TadE-like_dom"/>
</dbReference>
<keyword evidence="2" id="KW-1133">Transmembrane helix</keyword>
<feature type="domain" description="TadE-like" evidence="3">
    <location>
        <begin position="79"/>
        <end position="121"/>
    </location>
</feature>
<gene>
    <name evidence="4" type="ORF">SMD11_2515</name>
</gene>
<dbReference type="KEGG" id="salj:SMD11_2515"/>
<dbReference type="AlphaFoldDB" id="A0A1Z2L1K8"/>
<reference evidence="4 5" key="1">
    <citation type="submission" date="2017-06" db="EMBL/GenBank/DDBJ databases">
        <title>Streptomyces albireticuli Genome sequencing and assembly.</title>
        <authorList>
            <person name="Wang Y."/>
            <person name="Du B."/>
            <person name="Ding Y."/>
            <person name="Liu H."/>
            <person name="Hou Q."/>
            <person name="Liu K."/>
            <person name="Yao L."/>
            <person name="Wang C."/>
        </authorList>
    </citation>
    <scope>NUCLEOTIDE SEQUENCE [LARGE SCALE GENOMIC DNA]</scope>
    <source>
        <strain evidence="4 5">MDJK11</strain>
    </source>
</reference>
<dbReference type="RefSeq" id="WP_087926510.1">
    <property type="nucleotide sequence ID" value="NZ_CP021744.1"/>
</dbReference>
<dbReference type="Pfam" id="PF07811">
    <property type="entry name" value="TadE"/>
    <property type="match status" value="1"/>
</dbReference>
<feature type="transmembrane region" description="Helical" evidence="2">
    <location>
        <begin position="85"/>
        <end position="108"/>
    </location>
</feature>
<keyword evidence="2" id="KW-0472">Membrane</keyword>
<proteinExistence type="predicted"/>
<evidence type="ECO:0000259" key="3">
    <source>
        <dbReference type="Pfam" id="PF07811"/>
    </source>
</evidence>
<sequence>MGYAGGAKGRVSRCLARRRAEPGEAGEAAGAPSARGVRARRRARPVRPGSRSSPGPTAGEGSRTDPGARAPRRTARDRGTASIEFLGFLPVLLLVGLAAVQLGLAAYATQQAGSAARAAARTATLDDPRMSPGDAGRAALSGWLRTDGPPEAAPCDGGGRTTATVTVEIPAVLPFLGDPAVTRRATMACPADVDPYPYPRPNPRSAP</sequence>
<keyword evidence="2" id="KW-0812">Transmembrane</keyword>
<name>A0A1Z2L1K8_9ACTN</name>
<dbReference type="Proteomes" id="UP000195755">
    <property type="component" value="Chromosome"/>
</dbReference>
<accession>A0A1Z2L1K8</accession>
<evidence type="ECO:0000313" key="4">
    <source>
        <dbReference type="EMBL" id="ARZ68164.1"/>
    </source>
</evidence>
<feature type="compositionally biased region" description="Low complexity" evidence="1">
    <location>
        <begin position="23"/>
        <end position="36"/>
    </location>
</feature>
<dbReference type="EMBL" id="CP021744">
    <property type="protein sequence ID" value="ARZ68164.1"/>
    <property type="molecule type" value="Genomic_DNA"/>
</dbReference>
<feature type="compositionally biased region" description="Low complexity" evidence="1">
    <location>
        <begin position="46"/>
        <end position="56"/>
    </location>
</feature>
<evidence type="ECO:0000256" key="1">
    <source>
        <dbReference type="SAM" id="MobiDB-lite"/>
    </source>
</evidence>
<evidence type="ECO:0000313" key="5">
    <source>
        <dbReference type="Proteomes" id="UP000195755"/>
    </source>
</evidence>